<dbReference type="InterPro" id="IPR014755">
    <property type="entry name" value="Cu-Rt/internalin_Ig-like"/>
</dbReference>
<keyword evidence="4" id="KW-0186">Copper</keyword>
<dbReference type="InterPro" id="IPR007348">
    <property type="entry name" value="CopC_dom"/>
</dbReference>
<dbReference type="InterPro" id="IPR014756">
    <property type="entry name" value="Ig_E-set"/>
</dbReference>
<evidence type="ECO:0000256" key="3">
    <source>
        <dbReference type="ARBA" id="ARBA00022729"/>
    </source>
</evidence>
<sequence length="248" mass="25490">MPWRIRLADPAYPGRVFTLTHRGRRPGGRAVLGTLLLSLWLTLLAIPASAHDSLSGSSPADGEVLTEVPSALELTYTGDISDLGVQFMVTGPDDRDVVLGTPEVDGNTVTQELVEELADGDYEVAWRVTSSDGHPISGTYVFTIEASTAAEDPAQTDPPAETGTETDSATPTETPTDATAPPAPADDATQTTAPAATSAPDAGAETVSDAAASTPSESSSGIPAWGWLVAGLAAVGLVACGFLAFRRN</sequence>
<dbReference type="GO" id="GO:0030313">
    <property type="term" value="C:cell envelope"/>
    <property type="evidence" value="ECO:0007669"/>
    <property type="project" value="UniProtKB-SubCell"/>
</dbReference>
<evidence type="ECO:0000256" key="1">
    <source>
        <dbReference type="ARBA" id="ARBA00004196"/>
    </source>
</evidence>
<evidence type="ECO:0000313" key="9">
    <source>
        <dbReference type="Proteomes" id="UP000315395"/>
    </source>
</evidence>
<dbReference type="Proteomes" id="UP000315395">
    <property type="component" value="Chromosome"/>
</dbReference>
<dbReference type="GO" id="GO:0005886">
    <property type="term" value="C:plasma membrane"/>
    <property type="evidence" value="ECO:0007669"/>
    <property type="project" value="TreeGrafter"/>
</dbReference>
<dbReference type="Gene3D" id="2.60.40.1220">
    <property type="match status" value="1"/>
</dbReference>
<name>A0A516G7K0_9MICO</name>
<comment type="subcellular location">
    <subcellularLocation>
        <location evidence="1">Cell envelope</location>
    </subcellularLocation>
</comment>
<feature type="region of interest" description="Disordered" evidence="5">
    <location>
        <begin position="150"/>
        <end position="221"/>
    </location>
</feature>
<dbReference type="EMBL" id="CP041616">
    <property type="protein sequence ID" value="QDO87503.1"/>
    <property type="molecule type" value="Genomic_DNA"/>
</dbReference>
<gene>
    <name evidence="8" type="ORF">FNH13_03430</name>
</gene>
<dbReference type="PANTHER" id="PTHR34820:SF4">
    <property type="entry name" value="INNER MEMBRANE PROTEIN YEBZ"/>
    <property type="match status" value="1"/>
</dbReference>
<feature type="transmembrane region" description="Helical" evidence="6">
    <location>
        <begin position="224"/>
        <end position="245"/>
    </location>
</feature>
<dbReference type="GO" id="GO:0005507">
    <property type="term" value="F:copper ion binding"/>
    <property type="evidence" value="ECO:0007669"/>
    <property type="project" value="InterPro"/>
</dbReference>
<keyword evidence="6" id="KW-0472">Membrane</keyword>
<dbReference type="GO" id="GO:0042597">
    <property type="term" value="C:periplasmic space"/>
    <property type="evidence" value="ECO:0007669"/>
    <property type="project" value="InterPro"/>
</dbReference>
<reference evidence="8 9" key="1">
    <citation type="submission" date="2019-07" db="EMBL/GenBank/DDBJ databases">
        <title>complete genome sequencing of Ornithinimicrobium sp. H23M54.</title>
        <authorList>
            <person name="Bae J.-W."/>
            <person name="Lee S.-Y."/>
        </authorList>
    </citation>
    <scope>NUCLEOTIDE SEQUENCE [LARGE SCALE GENOMIC DNA]</scope>
    <source>
        <strain evidence="8 9">H23M54</strain>
    </source>
</reference>
<dbReference type="AlphaFoldDB" id="A0A516G7K0"/>
<dbReference type="InterPro" id="IPR032694">
    <property type="entry name" value="CopC/D"/>
</dbReference>
<keyword evidence="2" id="KW-0479">Metal-binding</keyword>
<keyword evidence="6" id="KW-1133">Transmembrane helix</keyword>
<keyword evidence="9" id="KW-1185">Reference proteome</keyword>
<dbReference type="GO" id="GO:0046688">
    <property type="term" value="P:response to copper ion"/>
    <property type="evidence" value="ECO:0007669"/>
    <property type="project" value="InterPro"/>
</dbReference>
<accession>A0A516G7K0</accession>
<evidence type="ECO:0000256" key="5">
    <source>
        <dbReference type="SAM" id="MobiDB-lite"/>
    </source>
</evidence>
<feature type="compositionally biased region" description="Polar residues" evidence="5">
    <location>
        <begin position="211"/>
        <end position="221"/>
    </location>
</feature>
<organism evidence="8 9">
    <name type="scientific">Ornithinimicrobium ciconiae</name>
    <dbReference type="NCBI Taxonomy" id="2594265"/>
    <lineage>
        <taxon>Bacteria</taxon>
        <taxon>Bacillati</taxon>
        <taxon>Actinomycetota</taxon>
        <taxon>Actinomycetes</taxon>
        <taxon>Micrococcales</taxon>
        <taxon>Ornithinimicrobiaceae</taxon>
        <taxon>Ornithinimicrobium</taxon>
    </lineage>
</organism>
<evidence type="ECO:0000259" key="7">
    <source>
        <dbReference type="Pfam" id="PF04234"/>
    </source>
</evidence>
<dbReference type="KEGG" id="orz:FNH13_03430"/>
<evidence type="ECO:0000256" key="4">
    <source>
        <dbReference type="ARBA" id="ARBA00023008"/>
    </source>
</evidence>
<protein>
    <submittedName>
        <fullName evidence="8">Copper resistance protein CopC</fullName>
    </submittedName>
</protein>
<proteinExistence type="predicted"/>
<dbReference type="Pfam" id="PF04234">
    <property type="entry name" value="CopC"/>
    <property type="match status" value="1"/>
</dbReference>
<dbReference type="GO" id="GO:0006825">
    <property type="term" value="P:copper ion transport"/>
    <property type="evidence" value="ECO:0007669"/>
    <property type="project" value="InterPro"/>
</dbReference>
<dbReference type="SUPFAM" id="SSF81296">
    <property type="entry name" value="E set domains"/>
    <property type="match status" value="1"/>
</dbReference>
<evidence type="ECO:0000256" key="6">
    <source>
        <dbReference type="SAM" id="Phobius"/>
    </source>
</evidence>
<evidence type="ECO:0000256" key="2">
    <source>
        <dbReference type="ARBA" id="ARBA00022723"/>
    </source>
</evidence>
<dbReference type="PANTHER" id="PTHR34820">
    <property type="entry name" value="INNER MEMBRANE PROTEIN YEBZ"/>
    <property type="match status" value="1"/>
</dbReference>
<dbReference type="OrthoDB" id="5242236at2"/>
<keyword evidence="6" id="KW-0812">Transmembrane</keyword>
<feature type="domain" description="CopC" evidence="7">
    <location>
        <begin position="51"/>
        <end position="144"/>
    </location>
</feature>
<keyword evidence="3" id="KW-0732">Signal</keyword>
<feature type="compositionally biased region" description="Low complexity" evidence="5">
    <location>
        <begin position="161"/>
        <end position="206"/>
    </location>
</feature>
<evidence type="ECO:0000313" key="8">
    <source>
        <dbReference type="EMBL" id="QDO87503.1"/>
    </source>
</evidence>